<organism evidence="1 2">
    <name type="scientific">Plasmodium gonderi</name>
    <dbReference type="NCBI Taxonomy" id="77519"/>
    <lineage>
        <taxon>Eukaryota</taxon>
        <taxon>Sar</taxon>
        <taxon>Alveolata</taxon>
        <taxon>Apicomplexa</taxon>
        <taxon>Aconoidasida</taxon>
        <taxon>Haemosporida</taxon>
        <taxon>Plasmodiidae</taxon>
        <taxon>Plasmodium</taxon>
        <taxon>Plasmodium (Plasmodium)</taxon>
    </lineage>
</organism>
<dbReference type="OMA" id="FCFIIAP"/>
<dbReference type="Gene3D" id="3.30.230.70">
    <property type="entry name" value="GHMP Kinase, N-terminal domain"/>
    <property type="match status" value="1"/>
</dbReference>
<reference evidence="2" key="1">
    <citation type="submission" date="2017-04" db="EMBL/GenBank/DDBJ databases">
        <title>Plasmodium gonderi genome.</title>
        <authorList>
            <person name="Arisue N."/>
            <person name="Honma H."/>
            <person name="Kawai S."/>
            <person name="Tougan T."/>
            <person name="Tanabe K."/>
            <person name="Horii T."/>
        </authorList>
    </citation>
    <scope>NUCLEOTIDE SEQUENCE [LARGE SCALE GENOMIC DNA]</scope>
    <source>
        <strain evidence="2">ATCC 30045</strain>
    </source>
</reference>
<dbReference type="GeneID" id="39746006"/>
<dbReference type="RefSeq" id="XP_028541887.1">
    <property type="nucleotide sequence ID" value="XM_028686086.1"/>
</dbReference>
<evidence type="ECO:0000313" key="1">
    <source>
        <dbReference type="EMBL" id="GAW79298.1"/>
    </source>
</evidence>
<dbReference type="Proteomes" id="UP000195521">
    <property type="component" value="Unassembled WGS sequence"/>
</dbReference>
<proteinExistence type="predicted"/>
<dbReference type="AlphaFoldDB" id="A0A1Y1JCA2"/>
<sequence length="361" mass="41074">MHSGDRIDNRHFDYVLPVHVDIDQINEVNKTCIYISGNTNPYVYCKNTSGKLTKILGGSYNYEVTGNDGTSDGDTNKENKIKRIIKSDEICGDKTLLGNGTNSVVATTLIGPILNNQMFSKGIESAQFNIRIKNIQGFRNNREKIFEEIITKNFEKIIDHGSYKYQQFHIRVQILHECSYILSSIINSIILNFIHNNISMNFIVNSINVGIVDKTKFGAYVAELSHRKNLAHNRTNDQIASNGPKNEIKNDHVFPNSELLTEKLFYCLHNKTYIPKIILDPLDEEVQLYCSSAFCFIIAPDFHKILSNIVIKNSIGISKEVFTLSKSYALQVSKLLHSSIRSSYISHLRQMETCLNTNYFS</sequence>
<dbReference type="InterPro" id="IPR027408">
    <property type="entry name" value="PNPase/RNase_PH_dom_sf"/>
</dbReference>
<comment type="caution">
    <text evidence="1">The sequence shown here is derived from an EMBL/GenBank/DDBJ whole genome shotgun (WGS) entry which is preliminary data.</text>
</comment>
<dbReference type="EMBL" id="BDQF01000003">
    <property type="protein sequence ID" value="GAW79298.1"/>
    <property type="molecule type" value="Genomic_DNA"/>
</dbReference>
<protein>
    <submittedName>
        <fullName evidence="1">Uncharacterized protein</fullName>
    </submittedName>
</protein>
<evidence type="ECO:0000313" key="2">
    <source>
        <dbReference type="Proteomes" id="UP000195521"/>
    </source>
</evidence>
<dbReference type="OrthoDB" id="369853at2759"/>
<accession>A0A1Y1JCA2</accession>
<name>A0A1Y1JCA2_PLAGO</name>
<gene>
    <name evidence="1" type="ORF">PGO_031020</name>
</gene>
<keyword evidence="2" id="KW-1185">Reference proteome</keyword>